<gene>
    <name evidence="1" type="ordered locus">GFO_1327</name>
</gene>
<reference evidence="1 2" key="1">
    <citation type="journal article" date="2006" name="Environ. Microbiol.">
        <title>Whole genome analysis of the marine Bacteroidetes'Gramella forsetii' reveals adaptations to degradation of polymeric organic matter.</title>
        <authorList>
            <person name="Bauer M."/>
            <person name="Kube M."/>
            <person name="Teeling H."/>
            <person name="Richter M."/>
            <person name="Lombardot T."/>
            <person name="Allers E."/>
            <person name="Wuerdemann C.A."/>
            <person name="Quast C."/>
            <person name="Kuhl H."/>
            <person name="Knaust F."/>
            <person name="Woebken D."/>
            <person name="Bischof K."/>
            <person name="Mussmann M."/>
            <person name="Choudhuri J.V."/>
            <person name="Meyer F."/>
            <person name="Reinhardt R."/>
            <person name="Amann R.I."/>
            <person name="Gloeckner F.O."/>
        </authorList>
    </citation>
    <scope>NUCLEOTIDE SEQUENCE [LARGE SCALE GENOMIC DNA]</scope>
    <source>
        <strain evidence="1 2">KT0803</strain>
    </source>
</reference>
<organism evidence="1 2">
    <name type="scientific">Christiangramia forsetii (strain DSM 17595 / CGMCC 1.15422 / KT0803)</name>
    <name type="common">Gramella forsetii</name>
    <dbReference type="NCBI Taxonomy" id="411154"/>
    <lineage>
        <taxon>Bacteria</taxon>
        <taxon>Pseudomonadati</taxon>
        <taxon>Bacteroidota</taxon>
        <taxon>Flavobacteriia</taxon>
        <taxon>Flavobacteriales</taxon>
        <taxon>Flavobacteriaceae</taxon>
        <taxon>Christiangramia</taxon>
    </lineage>
</organism>
<dbReference type="STRING" id="411154.GFO_1327"/>
<dbReference type="KEGG" id="gfo:GFO_1327"/>
<accession>A0M106</accession>
<dbReference type="InterPro" id="IPR058060">
    <property type="entry name" value="HYC_CC_PP"/>
</dbReference>
<dbReference type="NCBIfam" id="NF047658">
    <property type="entry name" value="HYC_CC_PP"/>
    <property type="match status" value="1"/>
</dbReference>
<evidence type="ECO:0000313" key="1">
    <source>
        <dbReference type="EMBL" id="CAL66301.1"/>
    </source>
</evidence>
<name>A0M106_CHRFK</name>
<sequence>MRLIMKKGFNKILSMTLALLVFGTSITYAVEMHFCAENLVDFSFFNNSSNCAELDSNEELIEICAVSEVPCCNSEQVVIEGQDTLVKSNFEDLTYNQQLFLTSFGYSFINLFEGLERNVVPFASYIPPLLVRDILILDQTFLI</sequence>
<proteinExistence type="predicted"/>
<dbReference type="AlphaFoldDB" id="A0M106"/>
<protein>
    <submittedName>
        <fullName evidence="1">Secreted protein</fullName>
    </submittedName>
</protein>
<dbReference type="Pfam" id="PF26622">
    <property type="entry name" value="DUF8199"/>
    <property type="match status" value="1"/>
</dbReference>
<dbReference type="InterPro" id="IPR058512">
    <property type="entry name" value="DUF8199"/>
</dbReference>
<dbReference type="eggNOG" id="ENOG5032TXJ">
    <property type="taxonomic scope" value="Bacteria"/>
</dbReference>
<evidence type="ECO:0000313" key="2">
    <source>
        <dbReference type="Proteomes" id="UP000000755"/>
    </source>
</evidence>
<dbReference type="Proteomes" id="UP000000755">
    <property type="component" value="Chromosome"/>
</dbReference>
<dbReference type="HOGENOM" id="CLU_151284_0_1_10"/>
<dbReference type="EMBL" id="CU207366">
    <property type="protein sequence ID" value="CAL66301.1"/>
    <property type="molecule type" value="Genomic_DNA"/>
</dbReference>